<proteinExistence type="predicted"/>
<name>A0A0J8UB87_COCIT</name>
<feature type="compositionally biased region" description="Acidic residues" evidence="1">
    <location>
        <begin position="62"/>
        <end position="99"/>
    </location>
</feature>
<gene>
    <name evidence="2" type="ORF">CIHG_02148</name>
</gene>
<sequence>MEDPAHSNERDSSALSEPTGASLAEETDRRQSGRVRRKPELFSSQTFTPGSTKRKRANSPREDDENDASDEGDAEEDPHEEVEDEEVDDESEGEPDEEELRERRRAAKKATKKRAKEGNKKTKRAAKKPKIGNGVETELRCDHL</sequence>
<dbReference type="VEuPathDB" id="FungiDB:CIHG_02148"/>
<feature type="compositionally biased region" description="Polar residues" evidence="1">
    <location>
        <begin position="42"/>
        <end position="51"/>
    </location>
</feature>
<dbReference type="EMBL" id="DS016985">
    <property type="protein sequence ID" value="KMU84363.1"/>
    <property type="molecule type" value="Genomic_DNA"/>
</dbReference>
<feature type="compositionally biased region" description="Basic residues" evidence="1">
    <location>
        <begin position="103"/>
        <end position="130"/>
    </location>
</feature>
<evidence type="ECO:0000313" key="2">
    <source>
        <dbReference type="EMBL" id="KMU84363.1"/>
    </source>
</evidence>
<dbReference type="Proteomes" id="UP000054563">
    <property type="component" value="Unassembled WGS sequence"/>
</dbReference>
<feature type="compositionally biased region" description="Basic and acidic residues" evidence="1">
    <location>
        <begin position="1"/>
        <end position="12"/>
    </location>
</feature>
<protein>
    <submittedName>
        <fullName evidence="2">Uncharacterized protein</fullName>
    </submittedName>
</protein>
<reference evidence="3" key="1">
    <citation type="journal article" date="2010" name="Genome Res.">
        <title>Population genomic sequencing of Coccidioides fungi reveals recent hybridization and transposon control.</title>
        <authorList>
            <person name="Neafsey D.E."/>
            <person name="Barker B.M."/>
            <person name="Sharpton T.J."/>
            <person name="Stajich J.E."/>
            <person name="Park D.J."/>
            <person name="Whiston E."/>
            <person name="Hung C.-Y."/>
            <person name="McMahan C."/>
            <person name="White J."/>
            <person name="Sykes S."/>
            <person name="Heiman D."/>
            <person name="Young S."/>
            <person name="Zeng Q."/>
            <person name="Abouelleil A."/>
            <person name="Aftuck L."/>
            <person name="Bessette D."/>
            <person name="Brown A."/>
            <person name="FitzGerald M."/>
            <person name="Lui A."/>
            <person name="Macdonald J.P."/>
            <person name="Priest M."/>
            <person name="Orbach M.J."/>
            <person name="Galgiani J.N."/>
            <person name="Kirkland T.N."/>
            <person name="Cole G.T."/>
            <person name="Birren B.W."/>
            <person name="Henn M.R."/>
            <person name="Taylor J.W."/>
            <person name="Rounsley S.D."/>
        </authorList>
    </citation>
    <scope>NUCLEOTIDE SEQUENCE [LARGE SCALE GENOMIC DNA]</scope>
    <source>
        <strain evidence="3">H538.4</strain>
    </source>
</reference>
<accession>A0A0J8UB87</accession>
<feature type="region of interest" description="Disordered" evidence="1">
    <location>
        <begin position="1"/>
        <end position="144"/>
    </location>
</feature>
<dbReference type="AlphaFoldDB" id="A0A0J8UB87"/>
<dbReference type="STRING" id="396776.A0A0J8UB87"/>
<organism evidence="2 3">
    <name type="scientific">Coccidioides immitis H538.4</name>
    <dbReference type="NCBI Taxonomy" id="396776"/>
    <lineage>
        <taxon>Eukaryota</taxon>
        <taxon>Fungi</taxon>
        <taxon>Dikarya</taxon>
        <taxon>Ascomycota</taxon>
        <taxon>Pezizomycotina</taxon>
        <taxon>Eurotiomycetes</taxon>
        <taxon>Eurotiomycetidae</taxon>
        <taxon>Onygenales</taxon>
        <taxon>Onygenaceae</taxon>
        <taxon>Coccidioides</taxon>
    </lineage>
</organism>
<evidence type="ECO:0000313" key="3">
    <source>
        <dbReference type="Proteomes" id="UP000054563"/>
    </source>
</evidence>
<evidence type="ECO:0000256" key="1">
    <source>
        <dbReference type="SAM" id="MobiDB-lite"/>
    </source>
</evidence>